<comment type="caution">
    <text evidence="3">The sequence shown here is derived from an EMBL/GenBank/DDBJ whole genome shotgun (WGS) entry which is preliminary data.</text>
</comment>
<dbReference type="EMBL" id="CM029053">
    <property type="protein sequence ID" value="KAG2550588.1"/>
    <property type="molecule type" value="Genomic_DNA"/>
</dbReference>
<accession>A0A8T0NP17</accession>
<evidence type="ECO:0008006" key="5">
    <source>
        <dbReference type="Google" id="ProtNLM"/>
    </source>
</evidence>
<dbReference type="Proteomes" id="UP000823388">
    <property type="component" value="Chromosome 9K"/>
</dbReference>
<evidence type="ECO:0000256" key="2">
    <source>
        <dbReference type="SAM" id="SignalP"/>
    </source>
</evidence>
<proteinExistence type="predicted"/>
<name>A0A8T0NP17_PANVG</name>
<reference evidence="3" key="1">
    <citation type="submission" date="2020-05" db="EMBL/GenBank/DDBJ databases">
        <title>WGS assembly of Panicum virgatum.</title>
        <authorList>
            <person name="Lovell J.T."/>
            <person name="Jenkins J."/>
            <person name="Shu S."/>
            <person name="Juenger T.E."/>
            <person name="Schmutz J."/>
        </authorList>
    </citation>
    <scope>NUCLEOTIDE SEQUENCE</scope>
    <source>
        <strain evidence="3">AP13</strain>
    </source>
</reference>
<feature type="region of interest" description="Disordered" evidence="1">
    <location>
        <begin position="43"/>
        <end position="69"/>
    </location>
</feature>
<evidence type="ECO:0000313" key="4">
    <source>
        <dbReference type="Proteomes" id="UP000823388"/>
    </source>
</evidence>
<keyword evidence="2" id="KW-0732">Signal</keyword>
<dbReference type="AlphaFoldDB" id="A0A8T0NP17"/>
<organism evidence="3 4">
    <name type="scientific">Panicum virgatum</name>
    <name type="common">Blackwell switchgrass</name>
    <dbReference type="NCBI Taxonomy" id="38727"/>
    <lineage>
        <taxon>Eukaryota</taxon>
        <taxon>Viridiplantae</taxon>
        <taxon>Streptophyta</taxon>
        <taxon>Embryophyta</taxon>
        <taxon>Tracheophyta</taxon>
        <taxon>Spermatophyta</taxon>
        <taxon>Magnoliopsida</taxon>
        <taxon>Liliopsida</taxon>
        <taxon>Poales</taxon>
        <taxon>Poaceae</taxon>
        <taxon>PACMAD clade</taxon>
        <taxon>Panicoideae</taxon>
        <taxon>Panicodae</taxon>
        <taxon>Paniceae</taxon>
        <taxon>Panicinae</taxon>
        <taxon>Panicum</taxon>
        <taxon>Panicum sect. Hiantes</taxon>
    </lineage>
</organism>
<feature type="chain" id="PRO_5035827768" description="Secreted protein" evidence="2">
    <location>
        <begin position="24"/>
        <end position="85"/>
    </location>
</feature>
<gene>
    <name evidence="3" type="ORF">PVAP13_9KG330132</name>
</gene>
<evidence type="ECO:0000256" key="1">
    <source>
        <dbReference type="SAM" id="MobiDB-lite"/>
    </source>
</evidence>
<keyword evidence="4" id="KW-1185">Reference proteome</keyword>
<evidence type="ECO:0000313" key="3">
    <source>
        <dbReference type="EMBL" id="KAG2550588.1"/>
    </source>
</evidence>
<protein>
    <recommendedName>
        <fullName evidence="5">Secreted protein</fullName>
    </recommendedName>
</protein>
<feature type="signal peptide" evidence="2">
    <location>
        <begin position="1"/>
        <end position="23"/>
    </location>
</feature>
<sequence>MEIGARGPLTLLVAATLCSASSAPLPPGGGELSTEAMRTSVSSVCRRFPPPGAPRRSRRSPRKPWGFSPVLSREEKAEEGSCCLL</sequence>